<dbReference type="GeneID" id="66563382"/>
<sequence>MYIEELEARLDSALQALEASVSRQQQIWQRDYQHLHLQLAQARQREADLCARINELVTRVNMMDESPERNPLLQKINLIRAHLDALANEAAAFYRSLP</sequence>
<evidence type="ECO:0000313" key="2">
    <source>
        <dbReference type="Proteomes" id="UP000231901"/>
    </source>
</evidence>
<proteinExistence type="predicted"/>
<dbReference type="Proteomes" id="UP000231901">
    <property type="component" value="Chromosome"/>
</dbReference>
<keyword evidence="2" id="KW-1185">Reference proteome</keyword>
<organism evidence="1 2">
    <name type="scientific">Dickeya fangzhongdai</name>
    <dbReference type="NCBI Taxonomy" id="1778540"/>
    <lineage>
        <taxon>Bacteria</taxon>
        <taxon>Pseudomonadati</taxon>
        <taxon>Pseudomonadota</taxon>
        <taxon>Gammaproteobacteria</taxon>
        <taxon>Enterobacterales</taxon>
        <taxon>Pectobacteriaceae</taxon>
        <taxon>Dickeya</taxon>
    </lineage>
</organism>
<evidence type="ECO:0000313" key="1">
    <source>
        <dbReference type="EMBL" id="ATZ93103.1"/>
    </source>
</evidence>
<dbReference type="Pfam" id="PF04899">
    <property type="entry name" value="MbeD_MobD"/>
    <property type="match status" value="1"/>
</dbReference>
<gene>
    <name evidence="1" type="ORF">CVE23_03385</name>
</gene>
<dbReference type="EMBL" id="CP025003">
    <property type="protein sequence ID" value="ATZ93103.1"/>
    <property type="molecule type" value="Genomic_DNA"/>
</dbReference>
<dbReference type="AlphaFoldDB" id="A0A2K8QHW9"/>
<dbReference type="InterPro" id="IPR006983">
    <property type="entry name" value="MbeD_MobD"/>
</dbReference>
<dbReference type="RefSeq" id="WP_100848904.1">
    <property type="nucleotide sequence ID" value="NZ_BMJF01000003.1"/>
</dbReference>
<name>A0A2K8QHW9_9GAMM</name>
<dbReference type="KEGG" id="dfn:CVE23_03385"/>
<protein>
    <submittedName>
        <fullName evidence="1">Uncharacterized protein</fullName>
    </submittedName>
</protein>
<reference evidence="2" key="1">
    <citation type="journal article" date="2018" name="Genome Announc.">
        <title>Complete genome sequence of a Dickeya fangzhongdai type strain causing bleeding canker of pear tree trunks.</title>
        <authorList>
            <person name="Zhao Y."/>
            <person name="Tian Y."/>
            <person name="Li X."/>
            <person name="Hu B."/>
        </authorList>
    </citation>
    <scope>NUCLEOTIDE SEQUENCE [LARGE SCALE GENOMIC DNA]</scope>
    <source>
        <strain evidence="2">DSM 101947</strain>
    </source>
</reference>
<accession>A0A2K8QHW9</accession>